<dbReference type="SUPFAM" id="SSF53448">
    <property type="entry name" value="Nucleotide-diphospho-sugar transferases"/>
    <property type="match status" value="1"/>
</dbReference>
<dbReference type="PANTHER" id="PTHR19136">
    <property type="entry name" value="MOLYBDENUM COFACTOR GUANYLYLTRANSFERASE"/>
    <property type="match status" value="1"/>
</dbReference>
<evidence type="ECO:0000313" key="3">
    <source>
        <dbReference type="EMBL" id="AIC16694.1"/>
    </source>
</evidence>
<dbReference type="InterPro" id="IPR025877">
    <property type="entry name" value="MobA-like_NTP_Trfase"/>
</dbReference>
<dbReference type="KEGG" id="nvn:NVIE_024290"/>
<reference evidence="3 4" key="1">
    <citation type="journal article" date="2014" name="Int. J. Syst. Evol. Microbiol.">
        <title>Nitrososphaera viennensis gen. nov., sp. nov., an aerobic and mesophilic, ammonia-oxidizing archaeon from soil and a member of the archaeal phylum Thaumarchaeota.</title>
        <authorList>
            <person name="Stieglmeier M."/>
            <person name="Klingl A."/>
            <person name="Alves R.J."/>
            <person name="Rittmann S.K."/>
            <person name="Melcher M."/>
            <person name="Leisch N."/>
            <person name="Schleper C."/>
        </authorList>
    </citation>
    <scope>NUCLEOTIDE SEQUENCE [LARGE SCALE GENOMIC DNA]</scope>
    <source>
        <strain evidence="3">EN76</strain>
    </source>
</reference>
<keyword evidence="1 3" id="KW-0808">Transferase</keyword>
<evidence type="ECO:0000256" key="1">
    <source>
        <dbReference type="ARBA" id="ARBA00022679"/>
    </source>
</evidence>
<evidence type="ECO:0000259" key="2">
    <source>
        <dbReference type="Pfam" id="PF12804"/>
    </source>
</evidence>
<dbReference type="Gene3D" id="3.90.550.10">
    <property type="entry name" value="Spore Coat Polysaccharide Biosynthesis Protein SpsA, Chain A"/>
    <property type="match status" value="1"/>
</dbReference>
<keyword evidence="4" id="KW-1185">Reference proteome</keyword>
<dbReference type="HOGENOM" id="CLU_098907_0_0_2"/>
<dbReference type="Proteomes" id="UP000027093">
    <property type="component" value="Chromosome"/>
</dbReference>
<protein>
    <submittedName>
        <fullName evidence="3">Putative nucleotidyltransferase</fullName>
    </submittedName>
</protein>
<evidence type="ECO:0000313" key="4">
    <source>
        <dbReference type="Proteomes" id="UP000027093"/>
    </source>
</evidence>
<name>A0A060HJF2_9ARCH</name>
<feature type="domain" description="MobA-like NTP transferase" evidence="2">
    <location>
        <begin position="4"/>
        <end position="120"/>
    </location>
</feature>
<dbReference type="AlphaFoldDB" id="A0A060HJF2"/>
<sequence length="209" mass="22078">MITAAVMCGGRGTRMESGTEKPMTELAGRRFIERVVLALKESGRFEKIVAAVSPSTPATKRFLQSTGIETIDTPGAGYPQDLSILLEKVAPSRVLVVPADVPLLTAETVSEIVDKLAAAAVNAPAASIAIEKSFAEGLGVTPSVAFGNDLCHSGITLFDAARAKKGAVEERYVIMNRAEVALNVNTKREKEVAESLVKRANDLAGDARL</sequence>
<gene>
    <name evidence="3" type="ORF">NVIE_024290</name>
</gene>
<organism evidence="3 4">
    <name type="scientific">Nitrososphaera viennensis EN76</name>
    <dbReference type="NCBI Taxonomy" id="926571"/>
    <lineage>
        <taxon>Archaea</taxon>
        <taxon>Nitrososphaerota</taxon>
        <taxon>Nitrososphaeria</taxon>
        <taxon>Nitrososphaerales</taxon>
        <taxon>Nitrososphaeraceae</taxon>
        <taxon>Nitrososphaera</taxon>
    </lineage>
</organism>
<accession>A0A060HJF2</accession>
<dbReference type="STRING" id="926571.NVIE_024290"/>
<dbReference type="Pfam" id="PF12804">
    <property type="entry name" value="NTP_transf_3"/>
    <property type="match status" value="1"/>
</dbReference>
<dbReference type="GO" id="GO:0016779">
    <property type="term" value="F:nucleotidyltransferase activity"/>
    <property type="evidence" value="ECO:0007669"/>
    <property type="project" value="TreeGrafter"/>
</dbReference>
<proteinExistence type="predicted"/>
<dbReference type="PANTHER" id="PTHR19136:SF86">
    <property type="entry name" value="ADENOSYLCOBINAMIDE-PHOSPHATE GUANYLYLTRANSFERASE"/>
    <property type="match status" value="1"/>
</dbReference>
<dbReference type="InterPro" id="IPR029044">
    <property type="entry name" value="Nucleotide-diphossugar_trans"/>
</dbReference>
<dbReference type="EMBL" id="CP007536">
    <property type="protein sequence ID" value="AIC16694.1"/>
    <property type="molecule type" value="Genomic_DNA"/>
</dbReference>